<feature type="region of interest" description="Disordered" evidence="1">
    <location>
        <begin position="413"/>
        <end position="439"/>
    </location>
</feature>
<protein>
    <submittedName>
        <fullName evidence="3">Uncharacterized protein</fullName>
    </submittedName>
</protein>
<sequence>MQQANFLAWRGNTSALYNIVVYASKVADAAADPVQMTAAERSLSFGAAAPARCSRCKRGNSSAPPHEPRGTPHLGSVSHDERVSHSSSDPPVITPDALQALGFHGSQVVALKEHFNYNIDMATCHFDGNPDMYGLGIRLGFYLQWLGLILADALGVHHEITSIRFTNTSFVVAEFLAILIQISQMTIEPLDIYIALLLCYGAYLFLLPLYLWRIMTRCDPRLDPTRWHVVQPGNFDNQLNYLLLIAVSSFQIWFWSVAAIREPVSCGYHAFIFVKVQLDNTGFRAANICLYSGLLVIATLSYIALATPRKAAEGLDDADTGSSGSEGSDSLVDNGTQSEDAESLVDSLVYDLSDGEPERTSRPRMEEFRPGLQIYGDPPLGFLGDFLDHQGFPDHQDHRGHQVSRAVGARRDPTGLRDLRDTPGHLNQATQAVPPSEQSDRARCIFLC</sequence>
<accession>A0ABR0BEE6</accession>
<keyword evidence="2" id="KW-0472">Membrane</keyword>
<organism evidence="3 4">
    <name type="scientific">Purpureocillium lilacinum</name>
    <name type="common">Paecilomyces lilacinus</name>
    <dbReference type="NCBI Taxonomy" id="33203"/>
    <lineage>
        <taxon>Eukaryota</taxon>
        <taxon>Fungi</taxon>
        <taxon>Dikarya</taxon>
        <taxon>Ascomycota</taxon>
        <taxon>Pezizomycotina</taxon>
        <taxon>Sordariomycetes</taxon>
        <taxon>Hypocreomycetidae</taxon>
        <taxon>Hypocreales</taxon>
        <taxon>Ophiocordycipitaceae</taxon>
        <taxon>Purpureocillium</taxon>
    </lineage>
</organism>
<reference evidence="3 4" key="1">
    <citation type="journal article" date="2024" name="Microbiol. Resour. Announc.">
        <title>Genome annotations for the ascomycete fungi Trichoderma harzianum, Trichoderma aggressivum, and Purpureocillium lilacinum.</title>
        <authorList>
            <person name="Beijen E.P.W."/>
            <person name="Ohm R.A."/>
        </authorList>
    </citation>
    <scope>NUCLEOTIDE SEQUENCE [LARGE SCALE GENOMIC DNA]</scope>
    <source>
        <strain evidence="3 4">CBS 150709</strain>
    </source>
</reference>
<name>A0ABR0BEE6_PURLI</name>
<feature type="compositionally biased region" description="Polar residues" evidence="1">
    <location>
        <begin position="425"/>
        <end position="437"/>
    </location>
</feature>
<feature type="transmembrane region" description="Helical" evidence="2">
    <location>
        <begin position="168"/>
        <end position="187"/>
    </location>
</feature>
<feature type="transmembrane region" description="Helical" evidence="2">
    <location>
        <begin position="193"/>
        <end position="212"/>
    </location>
</feature>
<evidence type="ECO:0000256" key="1">
    <source>
        <dbReference type="SAM" id="MobiDB-lite"/>
    </source>
</evidence>
<feature type="compositionally biased region" description="Low complexity" evidence="1">
    <location>
        <begin position="320"/>
        <end position="333"/>
    </location>
</feature>
<feature type="transmembrane region" description="Helical" evidence="2">
    <location>
        <begin position="281"/>
        <end position="305"/>
    </location>
</feature>
<dbReference type="EMBL" id="JAWRVI010000246">
    <property type="protein sequence ID" value="KAK4070036.1"/>
    <property type="molecule type" value="Genomic_DNA"/>
</dbReference>
<feature type="region of interest" description="Disordered" evidence="1">
    <location>
        <begin position="56"/>
        <end position="89"/>
    </location>
</feature>
<keyword evidence="4" id="KW-1185">Reference proteome</keyword>
<feature type="transmembrane region" description="Helical" evidence="2">
    <location>
        <begin position="241"/>
        <end position="261"/>
    </location>
</feature>
<evidence type="ECO:0000313" key="3">
    <source>
        <dbReference type="EMBL" id="KAK4070036.1"/>
    </source>
</evidence>
<keyword evidence="2" id="KW-1133">Transmembrane helix</keyword>
<proteinExistence type="predicted"/>
<evidence type="ECO:0000256" key="2">
    <source>
        <dbReference type="SAM" id="Phobius"/>
    </source>
</evidence>
<feature type="compositionally biased region" description="Basic and acidic residues" evidence="1">
    <location>
        <begin position="413"/>
        <end position="423"/>
    </location>
</feature>
<comment type="caution">
    <text evidence="3">The sequence shown here is derived from an EMBL/GenBank/DDBJ whole genome shotgun (WGS) entry which is preliminary data.</text>
</comment>
<gene>
    <name evidence="3" type="ORF">Purlil1_13562</name>
</gene>
<feature type="region of interest" description="Disordered" evidence="1">
    <location>
        <begin position="314"/>
        <end position="337"/>
    </location>
</feature>
<dbReference type="Proteomes" id="UP001287286">
    <property type="component" value="Unassembled WGS sequence"/>
</dbReference>
<keyword evidence="2" id="KW-0812">Transmembrane</keyword>
<evidence type="ECO:0000313" key="4">
    <source>
        <dbReference type="Proteomes" id="UP001287286"/>
    </source>
</evidence>